<evidence type="ECO:0008006" key="4">
    <source>
        <dbReference type="Google" id="ProtNLM"/>
    </source>
</evidence>
<accession>A0ABT9HQP2</accession>
<feature type="transmembrane region" description="Helical" evidence="1">
    <location>
        <begin position="21"/>
        <end position="43"/>
    </location>
</feature>
<evidence type="ECO:0000313" key="2">
    <source>
        <dbReference type="EMBL" id="MDP4575192.1"/>
    </source>
</evidence>
<dbReference type="RefSeq" id="WP_305932518.1">
    <property type="nucleotide sequence ID" value="NZ_JAVAIM010000001.1"/>
</dbReference>
<sequence>MTNSTDFDAPANEQTSPFRRWLGVGTLGFILIALLGFVTGVLMSAAEKGGLSTRGGMLLAVAIAIIALCAWGIVKLKPAFVTGEPQSAKTRRANWVLVACGVLGGVIGLTLSIAGLANGENGVFSNGSLSPTVALIVVAAIALLVPLLSFYWYANADEFEKRASGDGAIIAMYVYSILAPCWWLLERAALIPPQEPMIVYLLVISVWGIVWLYRKAN</sequence>
<comment type="caution">
    <text evidence="2">The sequence shown here is derived from an EMBL/GenBank/DDBJ whole genome shotgun (WGS) entry which is preliminary data.</text>
</comment>
<feature type="transmembrane region" description="Helical" evidence="1">
    <location>
        <begin position="95"/>
        <end position="117"/>
    </location>
</feature>
<gene>
    <name evidence="2" type="ORF">Q9K02_08605</name>
</gene>
<organism evidence="2 3">
    <name type="scientific">Qipengyuania profundimaris</name>
    <dbReference type="NCBI Taxonomy" id="3067652"/>
    <lineage>
        <taxon>Bacteria</taxon>
        <taxon>Pseudomonadati</taxon>
        <taxon>Pseudomonadota</taxon>
        <taxon>Alphaproteobacteria</taxon>
        <taxon>Sphingomonadales</taxon>
        <taxon>Erythrobacteraceae</taxon>
        <taxon>Qipengyuania</taxon>
    </lineage>
</organism>
<proteinExistence type="predicted"/>
<name>A0ABT9HQP2_9SPHN</name>
<feature type="transmembrane region" description="Helical" evidence="1">
    <location>
        <begin position="197"/>
        <end position="213"/>
    </location>
</feature>
<keyword evidence="1" id="KW-0812">Transmembrane</keyword>
<keyword evidence="1" id="KW-0472">Membrane</keyword>
<feature type="transmembrane region" description="Helical" evidence="1">
    <location>
        <begin position="166"/>
        <end position="185"/>
    </location>
</feature>
<reference evidence="2 3" key="1">
    <citation type="submission" date="2023-08" db="EMBL/GenBank/DDBJ databases">
        <title>genomic of G39.</title>
        <authorList>
            <person name="Wang Y."/>
        </authorList>
    </citation>
    <scope>NUCLEOTIDE SEQUENCE [LARGE SCALE GENOMIC DNA]</scope>
    <source>
        <strain evidence="2 3">G39</strain>
    </source>
</reference>
<protein>
    <recommendedName>
        <fullName evidence="4">DUF5671 domain-containing protein</fullName>
    </recommendedName>
</protein>
<dbReference type="EMBL" id="JAVAIM010000001">
    <property type="protein sequence ID" value="MDP4575192.1"/>
    <property type="molecule type" value="Genomic_DNA"/>
</dbReference>
<dbReference type="Proteomes" id="UP001240639">
    <property type="component" value="Unassembled WGS sequence"/>
</dbReference>
<keyword evidence="3" id="KW-1185">Reference proteome</keyword>
<feature type="transmembrane region" description="Helical" evidence="1">
    <location>
        <begin position="55"/>
        <end position="74"/>
    </location>
</feature>
<evidence type="ECO:0000313" key="3">
    <source>
        <dbReference type="Proteomes" id="UP001240639"/>
    </source>
</evidence>
<keyword evidence="1" id="KW-1133">Transmembrane helix</keyword>
<feature type="transmembrane region" description="Helical" evidence="1">
    <location>
        <begin position="129"/>
        <end position="154"/>
    </location>
</feature>
<evidence type="ECO:0000256" key="1">
    <source>
        <dbReference type="SAM" id="Phobius"/>
    </source>
</evidence>